<sequence length="156" mass="16447">MSDLIETLASEGGKELVKALAAGFGGLVKKAIPALWRRSGSETEKRMAAELDRSAAELAAASERGDDRALLRVEAMWETRLRDLLAASPAARRELEAILDDLRRQAPPEPKIVQHIVADGSHSTAQGVIGGAINNYAAPSGEGAAEERGGAPLDQP</sequence>
<keyword evidence="3" id="KW-1185">Reference proteome</keyword>
<proteinExistence type="predicted"/>
<name>A0A9W6R3M3_9PSEU</name>
<organism evidence="2 3">
    <name type="scientific">Amycolatopsis taiwanensis</name>
    <dbReference type="NCBI Taxonomy" id="342230"/>
    <lineage>
        <taxon>Bacteria</taxon>
        <taxon>Bacillati</taxon>
        <taxon>Actinomycetota</taxon>
        <taxon>Actinomycetes</taxon>
        <taxon>Pseudonocardiales</taxon>
        <taxon>Pseudonocardiaceae</taxon>
        <taxon>Amycolatopsis</taxon>
    </lineage>
</organism>
<feature type="region of interest" description="Disordered" evidence="1">
    <location>
        <begin position="136"/>
        <end position="156"/>
    </location>
</feature>
<evidence type="ECO:0000313" key="3">
    <source>
        <dbReference type="Proteomes" id="UP001165136"/>
    </source>
</evidence>
<comment type="caution">
    <text evidence="2">The sequence shown here is derived from an EMBL/GenBank/DDBJ whole genome shotgun (WGS) entry which is preliminary data.</text>
</comment>
<dbReference type="RefSeq" id="WP_285488091.1">
    <property type="nucleotide sequence ID" value="NZ_BSTI01000010.1"/>
</dbReference>
<dbReference type="Proteomes" id="UP001165136">
    <property type="component" value="Unassembled WGS sequence"/>
</dbReference>
<evidence type="ECO:0000256" key="1">
    <source>
        <dbReference type="SAM" id="MobiDB-lite"/>
    </source>
</evidence>
<reference evidence="2" key="1">
    <citation type="submission" date="2023-03" db="EMBL/GenBank/DDBJ databases">
        <title>Amycolatopsis taiwanensis NBRC 103393.</title>
        <authorList>
            <person name="Ichikawa N."/>
            <person name="Sato H."/>
            <person name="Tonouchi N."/>
        </authorList>
    </citation>
    <scope>NUCLEOTIDE SEQUENCE</scope>
    <source>
        <strain evidence="2">NBRC 103393</strain>
    </source>
</reference>
<protein>
    <submittedName>
        <fullName evidence="2">Uncharacterized protein</fullName>
    </submittedName>
</protein>
<evidence type="ECO:0000313" key="2">
    <source>
        <dbReference type="EMBL" id="GLY67933.1"/>
    </source>
</evidence>
<accession>A0A9W6R3M3</accession>
<gene>
    <name evidence="2" type="ORF">Atai01_45520</name>
</gene>
<dbReference type="AlphaFoldDB" id="A0A9W6R3M3"/>
<dbReference type="EMBL" id="BSTI01000010">
    <property type="protein sequence ID" value="GLY67933.1"/>
    <property type="molecule type" value="Genomic_DNA"/>
</dbReference>